<keyword evidence="2" id="KW-0808">Transferase</keyword>
<feature type="domain" description="Reverse transcriptase" evidence="9">
    <location>
        <begin position="201"/>
        <end position="382"/>
    </location>
</feature>
<dbReference type="Pfam" id="PF00078">
    <property type="entry name" value="RVT_1"/>
    <property type="match status" value="1"/>
</dbReference>
<evidence type="ECO:0000256" key="6">
    <source>
        <dbReference type="ARBA" id="ARBA00022801"/>
    </source>
</evidence>
<dbReference type="SUPFAM" id="SSF56672">
    <property type="entry name" value="DNA/RNA polymerases"/>
    <property type="match status" value="1"/>
</dbReference>
<gene>
    <name evidence="10" type="ORF">TKK_017645</name>
</gene>
<keyword evidence="4" id="KW-0540">Nuclease</keyword>
<evidence type="ECO:0000256" key="5">
    <source>
        <dbReference type="ARBA" id="ARBA00022759"/>
    </source>
</evidence>
<dbReference type="PANTHER" id="PTHR37984">
    <property type="entry name" value="PROTEIN CBG26694"/>
    <property type="match status" value="1"/>
</dbReference>
<dbReference type="Pfam" id="PF17917">
    <property type="entry name" value="RT_RNaseH"/>
    <property type="match status" value="1"/>
</dbReference>
<dbReference type="CDD" id="cd09274">
    <property type="entry name" value="RNase_HI_RT_Ty3"/>
    <property type="match status" value="1"/>
</dbReference>
<evidence type="ECO:0000256" key="3">
    <source>
        <dbReference type="ARBA" id="ARBA00022695"/>
    </source>
</evidence>
<dbReference type="InterPro" id="IPR043128">
    <property type="entry name" value="Rev_trsase/Diguanyl_cyclase"/>
</dbReference>
<dbReference type="InterPro" id="IPR041373">
    <property type="entry name" value="RT_RNaseH"/>
</dbReference>
<comment type="caution">
    <text evidence="10">The sequence shown here is derived from an EMBL/GenBank/DDBJ whole genome shotgun (WGS) entry which is preliminary data.</text>
</comment>
<dbReference type="Pfam" id="PF17921">
    <property type="entry name" value="Integrase_H2C2"/>
    <property type="match status" value="1"/>
</dbReference>
<name>A0ABD2W2L9_9HYME</name>
<dbReference type="PANTHER" id="PTHR37984:SF5">
    <property type="entry name" value="PROTEIN NYNRIN-LIKE"/>
    <property type="match status" value="1"/>
</dbReference>
<dbReference type="InterPro" id="IPR021109">
    <property type="entry name" value="Peptidase_aspartic_dom_sf"/>
</dbReference>
<dbReference type="Gene3D" id="2.40.70.10">
    <property type="entry name" value="Acid Proteases"/>
    <property type="match status" value="1"/>
</dbReference>
<protein>
    <recommendedName>
        <fullName evidence="1">RNA-directed DNA polymerase</fullName>
        <ecNumber evidence="1">2.7.7.49</ecNumber>
    </recommendedName>
</protein>
<sequence>MPSIFVKYRGKELRAAVGSCATHSFIRPNLVEDNNNRPTNYTHAKLAVAKTEAEMVGVTTIEFLINGQHFQTEALITPHMRHDLVLGIPFVEEEEAILDFQRRVLHLGRNRRTTVAIAGDRRELVSTKPLPSHGFPPQYAEEVQCLLTDFRHVLTPEGLGGGTKSAVHEIKLTDSKPFRRPPYRYSEKTRIEIERQVQEMLADGIIEQCDSPYSSPIVMVNKKGGKQRFCIDFRRLNEISVDQSQQIPLISDSLKDLGDAVVFSTLDLKSGYWQIPMDTKSKEYTAFTTPTGGTYQFRFMPFGLKGAGSTFQKLMSQVVLTGYLNKFCLVYLDDIVVYSRSWEDHLGHLRRVLERLSMHKLRCASDKINIGTQKIEYLGFLVDQCGNEVKPSYLEAVISTPPPTSKKELQSFLGACNWLHEYVPGLAIKLAPLTDLLRARRGFVWTSSAQVAFDNLKNAFRQPLRLARPHPNRTFVLQTDASARGMGAVLYQEGEEPQSRRIIAYASAKFSPAESRYHCNEQECLAVVWGIKRFRPYLEDRPFVLRTDNRTITWLHRFKNTKDKLMRWALLLQEFSFKVEHCPGKDNELPDLLSRNPQEDAPADLGDTDRIYAPEQTPPVREEQTPQLNLFEAAKDPLEWIRHQQQQDAELQAMAESPQVRRRDGLIWKRRPGTNKWRIIVPVNARDDLLQQHHDADTAGHPGANETLRQVQRKYTWPGVAKDTRDFVRACTTCKEAKKYRVLPHTTSAHRPEKPWDTIALDLMGPYP</sequence>
<dbReference type="AlphaFoldDB" id="A0ABD2W2L9"/>
<keyword evidence="7" id="KW-0695">RNA-directed DNA polymerase</keyword>
<dbReference type="GO" id="GO:0016787">
    <property type="term" value="F:hydrolase activity"/>
    <property type="evidence" value="ECO:0007669"/>
    <property type="project" value="UniProtKB-KW"/>
</dbReference>
<dbReference type="FunFam" id="1.10.340.70:FF:000001">
    <property type="entry name" value="Retrovirus-related Pol polyprotein from transposon gypsy-like Protein"/>
    <property type="match status" value="1"/>
</dbReference>
<evidence type="ECO:0000313" key="11">
    <source>
        <dbReference type="Proteomes" id="UP001627154"/>
    </source>
</evidence>
<proteinExistence type="predicted"/>
<dbReference type="Proteomes" id="UP001627154">
    <property type="component" value="Unassembled WGS sequence"/>
</dbReference>
<evidence type="ECO:0000256" key="8">
    <source>
        <dbReference type="SAM" id="MobiDB-lite"/>
    </source>
</evidence>
<evidence type="ECO:0000256" key="7">
    <source>
        <dbReference type="ARBA" id="ARBA00022918"/>
    </source>
</evidence>
<dbReference type="InterPro" id="IPR041588">
    <property type="entry name" value="Integrase_H2C2"/>
</dbReference>
<dbReference type="GO" id="GO:0003964">
    <property type="term" value="F:RNA-directed DNA polymerase activity"/>
    <property type="evidence" value="ECO:0007669"/>
    <property type="project" value="UniProtKB-KW"/>
</dbReference>
<evidence type="ECO:0000259" key="9">
    <source>
        <dbReference type="PROSITE" id="PS50878"/>
    </source>
</evidence>
<accession>A0ABD2W2L9</accession>
<keyword evidence="5" id="KW-0255">Endonuclease</keyword>
<reference evidence="10 11" key="1">
    <citation type="journal article" date="2024" name="bioRxiv">
        <title>A reference genome for Trichogramma kaykai: A tiny desert-dwelling parasitoid wasp with competing sex-ratio distorters.</title>
        <authorList>
            <person name="Culotta J."/>
            <person name="Lindsey A.R."/>
        </authorList>
    </citation>
    <scope>NUCLEOTIDE SEQUENCE [LARGE SCALE GENOMIC DNA]</scope>
    <source>
        <strain evidence="10 11">KSX58</strain>
    </source>
</reference>
<keyword evidence="6" id="KW-0378">Hydrolase</keyword>
<dbReference type="GO" id="GO:0004519">
    <property type="term" value="F:endonuclease activity"/>
    <property type="evidence" value="ECO:0007669"/>
    <property type="project" value="UniProtKB-KW"/>
</dbReference>
<dbReference type="EMBL" id="JBJJXI010000141">
    <property type="protein sequence ID" value="KAL3387068.1"/>
    <property type="molecule type" value="Genomic_DNA"/>
</dbReference>
<keyword evidence="3" id="KW-0548">Nucleotidyltransferase</keyword>
<dbReference type="CDD" id="cd01647">
    <property type="entry name" value="RT_LTR"/>
    <property type="match status" value="1"/>
</dbReference>
<dbReference type="InterPro" id="IPR050951">
    <property type="entry name" value="Retrovirus_Pol_polyprotein"/>
</dbReference>
<dbReference type="PROSITE" id="PS50878">
    <property type="entry name" value="RT_POL"/>
    <property type="match status" value="1"/>
</dbReference>
<dbReference type="Gene3D" id="3.10.10.10">
    <property type="entry name" value="HIV Type 1 Reverse Transcriptase, subunit A, domain 1"/>
    <property type="match status" value="1"/>
</dbReference>
<evidence type="ECO:0000256" key="1">
    <source>
        <dbReference type="ARBA" id="ARBA00012493"/>
    </source>
</evidence>
<dbReference type="Gene3D" id="1.10.340.70">
    <property type="match status" value="1"/>
</dbReference>
<dbReference type="FunFam" id="3.10.20.370:FF:000001">
    <property type="entry name" value="Retrovirus-related Pol polyprotein from transposon 17.6-like protein"/>
    <property type="match status" value="1"/>
</dbReference>
<evidence type="ECO:0000313" key="10">
    <source>
        <dbReference type="EMBL" id="KAL3387068.1"/>
    </source>
</evidence>
<feature type="region of interest" description="Disordered" evidence="8">
    <location>
        <begin position="587"/>
        <end position="624"/>
    </location>
</feature>
<dbReference type="InterPro" id="IPR043502">
    <property type="entry name" value="DNA/RNA_pol_sf"/>
</dbReference>
<dbReference type="FunFam" id="3.30.70.270:FF:000020">
    <property type="entry name" value="Transposon Tf2-6 polyprotein-like Protein"/>
    <property type="match status" value="1"/>
</dbReference>
<keyword evidence="11" id="KW-1185">Reference proteome</keyword>
<dbReference type="CDD" id="cd00303">
    <property type="entry name" value="retropepsin_like"/>
    <property type="match status" value="1"/>
</dbReference>
<dbReference type="InterPro" id="IPR000477">
    <property type="entry name" value="RT_dom"/>
</dbReference>
<dbReference type="Gene3D" id="3.30.70.270">
    <property type="match status" value="2"/>
</dbReference>
<evidence type="ECO:0000256" key="4">
    <source>
        <dbReference type="ARBA" id="ARBA00022722"/>
    </source>
</evidence>
<evidence type="ECO:0000256" key="2">
    <source>
        <dbReference type="ARBA" id="ARBA00022679"/>
    </source>
</evidence>
<organism evidence="10 11">
    <name type="scientific">Trichogramma kaykai</name>
    <dbReference type="NCBI Taxonomy" id="54128"/>
    <lineage>
        <taxon>Eukaryota</taxon>
        <taxon>Metazoa</taxon>
        <taxon>Ecdysozoa</taxon>
        <taxon>Arthropoda</taxon>
        <taxon>Hexapoda</taxon>
        <taxon>Insecta</taxon>
        <taxon>Pterygota</taxon>
        <taxon>Neoptera</taxon>
        <taxon>Endopterygota</taxon>
        <taxon>Hymenoptera</taxon>
        <taxon>Apocrita</taxon>
        <taxon>Proctotrupomorpha</taxon>
        <taxon>Chalcidoidea</taxon>
        <taxon>Trichogrammatidae</taxon>
        <taxon>Trichogramma</taxon>
    </lineage>
</organism>
<dbReference type="EC" id="2.7.7.49" evidence="1"/>